<evidence type="ECO:0000256" key="6">
    <source>
        <dbReference type="PROSITE-ProRule" id="PRU01023"/>
    </source>
</evidence>
<dbReference type="InterPro" id="IPR023267">
    <property type="entry name" value="RCMT"/>
</dbReference>
<reference evidence="9" key="1">
    <citation type="submission" date="2025-08" db="UniProtKB">
        <authorList>
            <consortium name="RefSeq"/>
        </authorList>
    </citation>
    <scope>IDENTIFICATION</scope>
    <source>
        <tissue evidence="9">Tentacle</tissue>
    </source>
</reference>
<keyword evidence="5 6" id="KW-0694">RNA-binding</keyword>
<dbReference type="InterPro" id="IPR049560">
    <property type="entry name" value="MeTrfase_RsmB-F_NOP2_cat"/>
</dbReference>
<dbReference type="GO" id="GO:0003723">
    <property type="term" value="F:RNA binding"/>
    <property type="evidence" value="ECO:0007669"/>
    <property type="project" value="UniProtKB-UniRule"/>
</dbReference>
<evidence type="ECO:0000313" key="8">
    <source>
        <dbReference type="Proteomes" id="UP000515163"/>
    </source>
</evidence>
<dbReference type="KEGG" id="aten:116296537"/>
<keyword evidence="8" id="KW-1185">Reference proteome</keyword>
<dbReference type="Pfam" id="PF01189">
    <property type="entry name" value="Methyltr_RsmB-F"/>
    <property type="match status" value="1"/>
</dbReference>
<dbReference type="OrthoDB" id="260824at2759"/>
<feature type="domain" description="SAM-dependent MTase RsmB/NOP-type" evidence="7">
    <location>
        <begin position="151"/>
        <end position="468"/>
    </location>
</feature>
<evidence type="ECO:0000313" key="9">
    <source>
        <dbReference type="RefSeq" id="XP_031560427.1"/>
    </source>
</evidence>
<dbReference type="CDD" id="cd02440">
    <property type="entry name" value="AdoMet_MTases"/>
    <property type="match status" value="1"/>
</dbReference>
<feature type="active site" description="Nucleophile" evidence="6">
    <location>
        <position position="388"/>
    </location>
</feature>
<dbReference type="Proteomes" id="UP000515163">
    <property type="component" value="Unplaced"/>
</dbReference>
<dbReference type="PROSITE" id="PS50890">
    <property type="entry name" value="PUA"/>
    <property type="match status" value="1"/>
</dbReference>
<evidence type="ECO:0000256" key="1">
    <source>
        <dbReference type="ARBA" id="ARBA00007494"/>
    </source>
</evidence>
<dbReference type="PANTHER" id="PTHR22807:SF34">
    <property type="entry name" value="TRNA (CYTOSINE(72)-C(5))-METHYLTRANSFERASE NSUN6"/>
    <property type="match status" value="1"/>
</dbReference>
<keyword evidence="3 6" id="KW-0808">Transferase</keyword>
<dbReference type="InParanoid" id="A0A6P8I608"/>
<dbReference type="SUPFAM" id="SSF88697">
    <property type="entry name" value="PUA domain-like"/>
    <property type="match status" value="1"/>
</dbReference>
<dbReference type="SUPFAM" id="SSF53335">
    <property type="entry name" value="S-adenosyl-L-methionine-dependent methyltransferases"/>
    <property type="match status" value="1"/>
</dbReference>
<evidence type="ECO:0000259" key="7">
    <source>
        <dbReference type="PROSITE" id="PS51686"/>
    </source>
</evidence>
<gene>
    <name evidence="9" type="primary">LOC116296537</name>
</gene>
<evidence type="ECO:0000256" key="2">
    <source>
        <dbReference type="ARBA" id="ARBA00022603"/>
    </source>
</evidence>
<dbReference type="PRINTS" id="PR02008">
    <property type="entry name" value="RCMTFAMILY"/>
</dbReference>
<dbReference type="CDD" id="cd21150">
    <property type="entry name" value="PUA_NSun6-like"/>
    <property type="match status" value="1"/>
</dbReference>
<evidence type="ECO:0000256" key="3">
    <source>
        <dbReference type="ARBA" id="ARBA00022679"/>
    </source>
</evidence>
<feature type="binding site" evidence="6">
    <location>
        <position position="338"/>
    </location>
    <ligand>
        <name>S-adenosyl-L-methionine</name>
        <dbReference type="ChEBI" id="CHEBI:59789"/>
    </ligand>
</feature>
<dbReference type="AlphaFoldDB" id="A0A6P8I608"/>
<dbReference type="InterPro" id="IPR036974">
    <property type="entry name" value="PUA_sf"/>
</dbReference>
<dbReference type="Pfam" id="PF01472">
    <property type="entry name" value="PUA"/>
    <property type="match status" value="1"/>
</dbReference>
<dbReference type="FunCoup" id="A0A6P8I608">
    <property type="interactions" value="1611"/>
</dbReference>
<dbReference type="InterPro" id="IPR015947">
    <property type="entry name" value="PUA-like_sf"/>
</dbReference>
<dbReference type="InterPro" id="IPR001678">
    <property type="entry name" value="MeTrfase_RsmB-F_NOP2_dom"/>
</dbReference>
<dbReference type="PANTHER" id="PTHR22807">
    <property type="entry name" value="NOP2 YEAST -RELATED NOL1/NOP2/FMU SUN DOMAIN-CONTAINING"/>
    <property type="match status" value="1"/>
</dbReference>
<feature type="binding site" evidence="6">
    <location>
        <position position="303"/>
    </location>
    <ligand>
        <name>S-adenosyl-L-methionine</name>
        <dbReference type="ChEBI" id="CHEBI:59789"/>
    </ligand>
</feature>
<dbReference type="GO" id="GO:0008173">
    <property type="term" value="F:RNA methyltransferase activity"/>
    <property type="evidence" value="ECO:0007669"/>
    <property type="project" value="InterPro"/>
</dbReference>
<feature type="binding site" evidence="6">
    <location>
        <begin position="252"/>
        <end position="258"/>
    </location>
    <ligand>
        <name>S-adenosyl-L-methionine</name>
        <dbReference type="ChEBI" id="CHEBI:59789"/>
    </ligand>
</feature>
<organism evidence="8 9">
    <name type="scientific">Actinia tenebrosa</name>
    <name type="common">Australian red waratah sea anemone</name>
    <dbReference type="NCBI Taxonomy" id="6105"/>
    <lineage>
        <taxon>Eukaryota</taxon>
        <taxon>Metazoa</taxon>
        <taxon>Cnidaria</taxon>
        <taxon>Anthozoa</taxon>
        <taxon>Hexacorallia</taxon>
        <taxon>Actiniaria</taxon>
        <taxon>Actiniidae</taxon>
        <taxon>Actinia</taxon>
    </lineage>
</organism>
<evidence type="ECO:0000256" key="4">
    <source>
        <dbReference type="ARBA" id="ARBA00022691"/>
    </source>
</evidence>
<dbReference type="InterPro" id="IPR018314">
    <property type="entry name" value="RsmB/NOL1/NOP2-like_CS"/>
</dbReference>
<evidence type="ECO:0000256" key="5">
    <source>
        <dbReference type="ARBA" id="ARBA00022884"/>
    </source>
</evidence>
<keyword evidence="2 6" id="KW-0489">Methyltransferase</keyword>
<dbReference type="RefSeq" id="XP_031560427.1">
    <property type="nucleotide sequence ID" value="XM_031704567.1"/>
</dbReference>
<proteinExistence type="inferred from homology"/>
<dbReference type="InterPro" id="IPR029063">
    <property type="entry name" value="SAM-dependent_MTases_sf"/>
</dbReference>
<accession>A0A6P8I608</accession>
<keyword evidence="4 6" id="KW-0949">S-adenosyl-L-methionine</keyword>
<dbReference type="Gene3D" id="2.30.130.10">
    <property type="entry name" value="PUA domain"/>
    <property type="match status" value="1"/>
</dbReference>
<protein>
    <submittedName>
        <fullName evidence="9">tRNA (Cytosine(72)-C(5))-methyltransferase NSUN6-like isoform X1</fullName>
    </submittedName>
</protein>
<dbReference type="GeneID" id="116296537"/>
<dbReference type="PROSITE" id="PS01153">
    <property type="entry name" value="NOL1_NOP2_SUN"/>
    <property type="match status" value="1"/>
</dbReference>
<dbReference type="InterPro" id="IPR002478">
    <property type="entry name" value="PUA"/>
</dbReference>
<feature type="binding site" evidence="6">
    <location>
        <position position="276"/>
    </location>
    <ligand>
        <name>S-adenosyl-L-methionine</name>
        <dbReference type="ChEBI" id="CHEBI:59789"/>
    </ligand>
</feature>
<sequence length="471" mass="51741">MSCFTKLEFSSPEVEDFLRNSFKSIEDEDHKESLTSKTNHEEDSWFDLLLKCLTIPPLFTTVRVNTCKISVEDAKKQLEKFLYMQYKSKGQDCPVVRPHHSLPDVLVIPGTGPHDMTPSRKEIIVDTICGTAVLRGADVFAPGVMGAHPGIQKGDEVSVYADLDNGCRKGFAKPYEGRKMFVGNGTALMSRSDIFCDNSNISGVAIQMNNALYDCPSLSGVLPGLVFPQNLPSVVTGHVLGPQPGETILDMCAAPGGKTTHLATLMDNKGVVIAFDKNSPKVQKIKSNCDAMHLKNVHAFHFDAIKSLDPTLQSRQINPEDVGHPPYPPQSFDRILLDAPCSGLGQRPMSIVRMSLKDLQSFPRLQKKIFPAAVGLLKEGGVLVYSTCTITSQENEELVAWVLTNFPCMHLCPQNPFLGSPGLAHCGLTDEERRLVQRFDPTTTHSTPPREPCDVDTIGFFIAKFVKKTVG</sequence>
<comment type="similarity">
    <text evidence="1 6">Belongs to the class I-like SAM-binding methyltransferase superfamily. RsmB/NOP family.</text>
</comment>
<name>A0A6P8I608_ACTTE</name>
<dbReference type="GO" id="GO:0001510">
    <property type="term" value="P:RNA methylation"/>
    <property type="evidence" value="ECO:0007669"/>
    <property type="project" value="InterPro"/>
</dbReference>
<dbReference type="Gene3D" id="3.40.50.150">
    <property type="entry name" value="Vaccinia Virus protein VP39"/>
    <property type="match status" value="1"/>
</dbReference>
<dbReference type="PROSITE" id="PS51686">
    <property type="entry name" value="SAM_MT_RSMB_NOP"/>
    <property type="match status" value="1"/>
</dbReference>